<feature type="compositionally biased region" description="Gly residues" evidence="7">
    <location>
        <begin position="90"/>
        <end position="102"/>
    </location>
</feature>
<feature type="compositionally biased region" description="Low complexity" evidence="7">
    <location>
        <begin position="103"/>
        <end position="113"/>
    </location>
</feature>
<dbReference type="PANTHER" id="PTHR23514:SF3">
    <property type="entry name" value="BYPASS OF STOP CODON PROTEIN 6"/>
    <property type="match status" value="1"/>
</dbReference>
<keyword evidence="5 8" id="KW-1133">Transmembrane helix</keyword>
<dbReference type="RefSeq" id="WP_198946460.1">
    <property type="nucleotide sequence ID" value="NZ_MOMC01000070.1"/>
</dbReference>
<evidence type="ECO:0000256" key="1">
    <source>
        <dbReference type="ARBA" id="ARBA00004127"/>
    </source>
</evidence>
<dbReference type="Proteomes" id="UP000188929">
    <property type="component" value="Unassembled WGS sequence"/>
</dbReference>
<feature type="compositionally biased region" description="Low complexity" evidence="7">
    <location>
        <begin position="67"/>
        <end position="89"/>
    </location>
</feature>
<dbReference type="Pfam" id="PF07690">
    <property type="entry name" value="MFS_1"/>
    <property type="match status" value="1"/>
</dbReference>
<evidence type="ECO:0000256" key="7">
    <source>
        <dbReference type="SAM" id="MobiDB-lite"/>
    </source>
</evidence>
<keyword evidence="6 8" id="KW-0472">Membrane</keyword>
<dbReference type="STRING" id="1834516.BL253_29850"/>
<feature type="transmembrane region" description="Helical" evidence="8">
    <location>
        <begin position="282"/>
        <end position="304"/>
    </location>
</feature>
<evidence type="ECO:0000313" key="10">
    <source>
        <dbReference type="Proteomes" id="UP000188929"/>
    </source>
</evidence>
<sequence length="372" mass="36576">MDTFFGVGALLGPLLAAWLLTFTGWTTAMLIIAVILAPTVAACAVAFPTRAADPLLTASPAPAGSAPAGLAADGPAPAGPTAGRSAAGGPTAGGPTAGGPTAGGSAAAGPTAGDSRPASALPTVLRQPVVLLGAAMLAVYVGLEIAVGNWGYTYLVEERSVSGLLAGYTTSGYWLGLTAGRFLITPVTARLRLTQTGLMYACMAGTVVAGALAWAAPGTAGLASTAFVLLGFFLGPIFPTTMAVSPRLTSERLVPTAIGVLTAGGLVGGALLPWLAGTLLQVAGAWTLFPFAVPLALVQLALWWRVARRIAAAGASAAAAVPPIMTAPTSLPAPTTLADAATAVEQARGSVAAAALPRDQPGHAATGQAGDR</sequence>
<comment type="subcellular location">
    <subcellularLocation>
        <location evidence="1">Endomembrane system</location>
        <topology evidence="1">Multi-pass membrane protein</topology>
    </subcellularLocation>
</comment>
<feature type="region of interest" description="Disordered" evidence="7">
    <location>
        <begin position="67"/>
        <end position="118"/>
    </location>
</feature>
<dbReference type="InterPro" id="IPR011701">
    <property type="entry name" value="MFS"/>
</dbReference>
<organism evidence="9 10">
    <name type="scientific">Pseudofrankia asymbiotica</name>
    <dbReference type="NCBI Taxonomy" id="1834516"/>
    <lineage>
        <taxon>Bacteria</taxon>
        <taxon>Bacillati</taxon>
        <taxon>Actinomycetota</taxon>
        <taxon>Actinomycetes</taxon>
        <taxon>Frankiales</taxon>
        <taxon>Frankiaceae</taxon>
        <taxon>Pseudofrankia</taxon>
    </lineage>
</organism>
<dbReference type="EMBL" id="MOMC01000070">
    <property type="protein sequence ID" value="ONH24510.1"/>
    <property type="molecule type" value="Genomic_DNA"/>
</dbReference>
<evidence type="ECO:0000256" key="8">
    <source>
        <dbReference type="SAM" id="Phobius"/>
    </source>
</evidence>
<evidence type="ECO:0000256" key="6">
    <source>
        <dbReference type="ARBA" id="ARBA00023136"/>
    </source>
</evidence>
<evidence type="ECO:0000256" key="5">
    <source>
        <dbReference type="ARBA" id="ARBA00022989"/>
    </source>
</evidence>
<name>A0A1V2I2S5_9ACTN</name>
<dbReference type="GO" id="GO:0016020">
    <property type="term" value="C:membrane"/>
    <property type="evidence" value="ECO:0007669"/>
    <property type="project" value="TreeGrafter"/>
</dbReference>
<evidence type="ECO:0000256" key="3">
    <source>
        <dbReference type="ARBA" id="ARBA00022448"/>
    </source>
</evidence>
<evidence type="ECO:0008006" key="11">
    <source>
        <dbReference type="Google" id="ProtNLM"/>
    </source>
</evidence>
<keyword evidence="3" id="KW-0813">Transport</keyword>
<dbReference type="GO" id="GO:0022857">
    <property type="term" value="F:transmembrane transporter activity"/>
    <property type="evidence" value="ECO:0007669"/>
    <property type="project" value="InterPro"/>
</dbReference>
<dbReference type="InterPro" id="IPR036259">
    <property type="entry name" value="MFS_trans_sf"/>
</dbReference>
<keyword evidence="4 8" id="KW-0812">Transmembrane</keyword>
<feature type="transmembrane region" description="Helical" evidence="8">
    <location>
        <begin position="26"/>
        <end position="47"/>
    </location>
</feature>
<feature type="transmembrane region" description="Helical" evidence="8">
    <location>
        <begin position="222"/>
        <end position="244"/>
    </location>
</feature>
<evidence type="ECO:0000256" key="2">
    <source>
        <dbReference type="ARBA" id="ARBA00008335"/>
    </source>
</evidence>
<reference evidence="10" key="1">
    <citation type="submission" date="2016-10" db="EMBL/GenBank/DDBJ databases">
        <title>Frankia sp. NRRL B-16386 Genome sequencing.</title>
        <authorList>
            <person name="Ghodhbane-Gtari F."/>
            <person name="Swanson E."/>
            <person name="Gueddou A."/>
            <person name="Hezbri K."/>
            <person name="Ktari K."/>
            <person name="Nouioui I."/>
            <person name="Morris K."/>
            <person name="Simpson S."/>
            <person name="Abebe-Akele F."/>
            <person name="Thomas K."/>
            <person name="Gtari M."/>
            <person name="Tisa L.S."/>
        </authorList>
    </citation>
    <scope>NUCLEOTIDE SEQUENCE [LARGE SCALE GENOMIC DNA]</scope>
    <source>
        <strain evidence="10">NRRL B-16386</strain>
    </source>
</reference>
<feature type="transmembrane region" description="Helical" evidence="8">
    <location>
        <begin position="172"/>
        <end position="191"/>
    </location>
</feature>
<accession>A0A1V2I2S5</accession>
<evidence type="ECO:0000313" key="9">
    <source>
        <dbReference type="EMBL" id="ONH24510.1"/>
    </source>
</evidence>
<feature type="transmembrane region" description="Helical" evidence="8">
    <location>
        <begin position="129"/>
        <end position="152"/>
    </location>
</feature>
<feature type="transmembrane region" description="Helical" evidence="8">
    <location>
        <begin position="256"/>
        <end position="276"/>
    </location>
</feature>
<dbReference type="AlphaFoldDB" id="A0A1V2I2S5"/>
<dbReference type="GO" id="GO:0012505">
    <property type="term" value="C:endomembrane system"/>
    <property type="evidence" value="ECO:0007669"/>
    <property type="project" value="UniProtKB-SubCell"/>
</dbReference>
<dbReference type="PANTHER" id="PTHR23514">
    <property type="entry name" value="BYPASS OF STOP CODON PROTEIN 6"/>
    <property type="match status" value="1"/>
</dbReference>
<comment type="caution">
    <text evidence="9">The sequence shown here is derived from an EMBL/GenBank/DDBJ whole genome shotgun (WGS) entry which is preliminary data.</text>
</comment>
<evidence type="ECO:0000256" key="4">
    <source>
        <dbReference type="ARBA" id="ARBA00022692"/>
    </source>
</evidence>
<proteinExistence type="inferred from homology"/>
<feature type="region of interest" description="Disordered" evidence="7">
    <location>
        <begin position="352"/>
        <end position="372"/>
    </location>
</feature>
<comment type="similarity">
    <text evidence="2">Belongs to the major facilitator superfamily.</text>
</comment>
<gene>
    <name evidence="9" type="ORF">BL253_29850</name>
</gene>
<dbReference type="SUPFAM" id="SSF103473">
    <property type="entry name" value="MFS general substrate transporter"/>
    <property type="match status" value="1"/>
</dbReference>
<dbReference type="Gene3D" id="1.20.1250.20">
    <property type="entry name" value="MFS general substrate transporter like domains"/>
    <property type="match status" value="1"/>
</dbReference>
<feature type="transmembrane region" description="Helical" evidence="8">
    <location>
        <begin position="198"/>
        <end position="216"/>
    </location>
</feature>
<protein>
    <recommendedName>
        <fullName evidence="11">Major facilitator superfamily (MFS) profile domain-containing protein</fullName>
    </recommendedName>
</protein>
<dbReference type="InterPro" id="IPR051788">
    <property type="entry name" value="MFS_Transporter"/>
</dbReference>
<keyword evidence="10" id="KW-1185">Reference proteome</keyword>